<keyword evidence="4" id="KW-0808">Transferase</keyword>
<dbReference type="Pfam" id="PF02518">
    <property type="entry name" value="HATPase_c"/>
    <property type="match status" value="1"/>
</dbReference>
<dbReference type="Pfam" id="PF07730">
    <property type="entry name" value="HisKA_3"/>
    <property type="match status" value="1"/>
</dbReference>
<evidence type="ECO:0000256" key="3">
    <source>
        <dbReference type="ARBA" id="ARBA00022553"/>
    </source>
</evidence>
<comment type="catalytic activity">
    <reaction evidence="1">
        <text>ATP + protein L-histidine = ADP + protein N-phospho-L-histidine.</text>
        <dbReference type="EC" id="2.7.13.3"/>
    </reaction>
</comment>
<dbReference type="RefSeq" id="WP_209643917.1">
    <property type="nucleotide sequence ID" value="NZ_JAGINW010000001.1"/>
</dbReference>
<feature type="transmembrane region" description="Helical" evidence="9">
    <location>
        <begin position="128"/>
        <end position="149"/>
    </location>
</feature>
<dbReference type="EMBL" id="JAGINW010000001">
    <property type="protein sequence ID" value="MBP2326906.1"/>
    <property type="molecule type" value="Genomic_DNA"/>
</dbReference>
<keyword evidence="7" id="KW-0067">ATP-binding</keyword>
<dbReference type="PANTHER" id="PTHR24421">
    <property type="entry name" value="NITRATE/NITRITE SENSOR PROTEIN NARX-RELATED"/>
    <property type="match status" value="1"/>
</dbReference>
<evidence type="ECO:0000256" key="1">
    <source>
        <dbReference type="ARBA" id="ARBA00000085"/>
    </source>
</evidence>
<evidence type="ECO:0000256" key="4">
    <source>
        <dbReference type="ARBA" id="ARBA00022679"/>
    </source>
</evidence>
<dbReference type="GO" id="GO:0016301">
    <property type="term" value="F:kinase activity"/>
    <property type="evidence" value="ECO:0007669"/>
    <property type="project" value="UniProtKB-KW"/>
</dbReference>
<dbReference type="CDD" id="cd16917">
    <property type="entry name" value="HATPase_UhpB-NarQ-NarX-like"/>
    <property type="match status" value="1"/>
</dbReference>
<dbReference type="Proteomes" id="UP001519332">
    <property type="component" value="Unassembled WGS sequence"/>
</dbReference>
<keyword evidence="9" id="KW-1133">Transmembrane helix</keyword>
<organism evidence="12 13">
    <name type="scientific">Kibdelosporangium banguiense</name>
    <dbReference type="NCBI Taxonomy" id="1365924"/>
    <lineage>
        <taxon>Bacteria</taxon>
        <taxon>Bacillati</taxon>
        <taxon>Actinomycetota</taxon>
        <taxon>Actinomycetes</taxon>
        <taxon>Pseudonocardiales</taxon>
        <taxon>Pseudonocardiaceae</taxon>
        <taxon>Kibdelosporangium</taxon>
    </lineage>
</organism>
<dbReference type="InterPro" id="IPR036890">
    <property type="entry name" value="HATPase_C_sf"/>
</dbReference>
<feature type="domain" description="Signal transduction histidine kinase subgroup 3 dimerisation and phosphoacceptor" evidence="11">
    <location>
        <begin position="185"/>
        <end position="248"/>
    </location>
</feature>
<dbReference type="EC" id="2.7.13.3" evidence="2"/>
<feature type="domain" description="Histidine kinase/HSP90-like ATPase" evidence="10">
    <location>
        <begin position="296"/>
        <end position="386"/>
    </location>
</feature>
<keyword evidence="8" id="KW-0902">Two-component regulatory system</keyword>
<reference evidence="12 13" key="1">
    <citation type="submission" date="2021-03" db="EMBL/GenBank/DDBJ databases">
        <title>Sequencing the genomes of 1000 actinobacteria strains.</title>
        <authorList>
            <person name="Klenk H.-P."/>
        </authorList>
    </citation>
    <scope>NUCLEOTIDE SEQUENCE [LARGE SCALE GENOMIC DNA]</scope>
    <source>
        <strain evidence="12 13">DSM 46670</strain>
    </source>
</reference>
<evidence type="ECO:0000259" key="10">
    <source>
        <dbReference type="Pfam" id="PF02518"/>
    </source>
</evidence>
<evidence type="ECO:0000313" key="13">
    <source>
        <dbReference type="Proteomes" id="UP001519332"/>
    </source>
</evidence>
<keyword evidence="5" id="KW-0547">Nucleotide-binding</keyword>
<evidence type="ECO:0000256" key="7">
    <source>
        <dbReference type="ARBA" id="ARBA00022840"/>
    </source>
</evidence>
<keyword evidence="9" id="KW-0812">Transmembrane</keyword>
<gene>
    <name evidence="12" type="ORF">JOF56_007291</name>
</gene>
<dbReference type="InterPro" id="IPR011712">
    <property type="entry name" value="Sig_transdc_His_kin_sub3_dim/P"/>
</dbReference>
<feature type="transmembrane region" description="Helical" evidence="9">
    <location>
        <begin position="69"/>
        <end position="93"/>
    </location>
</feature>
<sequence>MRNMVARLRPSTVVTELLLVGSVVVVTLSLIDLMPMWGWSEALDSTPDVTVVCAAALVVLSRRALTMPALLGAAVLFGAFPETGVALAAAAYTAAGKLRTASRRLVALGAAALLPVGVVLLIHPPSHWRYVVVVTTVSTVMCVAIPALVGLSQAQQARLVTALRDRADFLAQARHLAESEARLRERSRIAGEIHDQLGHRLSLIAMFSGALETAATGKDQTLHEAANHVRTAARGALNELRLSLGTLSDGSPQATSTTGTRADITELVASSRSAGIAVTLDWRGPDLVDAPSALGRALHRVVREALTNVHKHAAAAPVTVTIDHSAEQLAVRVCNGPEPTRTVVERLPGTGRGLVGLRERVGLLGGTLSAGPAPEGGFAVAATMPVLGGTPLAVAEPFPRPRDPMPPDRMTSRLATGLLMVGGPAAVAGLLLVVVAVGAPLIPLIEDPPAEDPLVSLTLGVSSRDVEGVFGTSSPTAPATTVGEAPPPPGSTCTYAPATNGPEGQVVEVYRFCFVADRLVEKVSFPVQGPEG</sequence>
<keyword evidence="6 12" id="KW-0418">Kinase</keyword>
<dbReference type="InterPro" id="IPR003594">
    <property type="entry name" value="HATPase_dom"/>
</dbReference>
<evidence type="ECO:0000256" key="5">
    <source>
        <dbReference type="ARBA" id="ARBA00022741"/>
    </source>
</evidence>
<evidence type="ECO:0000256" key="6">
    <source>
        <dbReference type="ARBA" id="ARBA00022777"/>
    </source>
</evidence>
<protein>
    <recommendedName>
        <fullName evidence="2">histidine kinase</fullName>
        <ecNumber evidence="2">2.7.13.3</ecNumber>
    </recommendedName>
</protein>
<accession>A0ABS4TSN7</accession>
<name>A0ABS4TSN7_9PSEU</name>
<keyword evidence="3" id="KW-0597">Phosphoprotein</keyword>
<dbReference type="PANTHER" id="PTHR24421:SF10">
    <property type="entry name" value="NITRATE_NITRITE SENSOR PROTEIN NARQ"/>
    <property type="match status" value="1"/>
</dbReference>
<feature type="transmembrane region" description="Helical" evidence="9">
    <location>
        <begin position="105"/>
        <end position="122"/>
    </location>
</feature>
<feature type="transmembrane region" description="Helical" evidence="9">
    <location>
        <begin position="418"/>
        <end position="442"/>
    </location>
</feature>
<evidence type="ECO:0000256" key="2">
    <source>
        <dbReference type="ARBA" id="ARBA00012438"/>
    </source>
</evidence>
<comment type="caution">
    <text evidence="12">The sequence shown here is derived from an EMBL/GenBank/DDBJ whole genome shotgun (WGS) entry which is preliminary data.</text>
</comment>
<dbReference type="Gene3D" id="3.30.565.10">
    <property type="entry name" value="Histidine kinase-like ATPase, C-terminal domain"/>
    <property type="match status" value="1"/>
</dbReference>
<feature type="transmembrane region" description="Helical" evidence="9">
    <location>
        <begin position="12"/>
        <end position="31"/>
    </location>
</feature>
<evidence type="ECO:0000256" key="8">
    <source>
        <dbReference type="ARBA" id="ARBA00023012"/>
    </source>
</evidence>
<keyword evidence="9" id="KW-0472">Membrane</keyword>
<keyword evidence="13" id="KW-1185">Reference proteome</keyword>
<dbReference type="InterPro" id="IPR050482">
    <property type="entry name" value="Sensor_HK_TwoCompSys"/>
</dbReference>
<evidence type="ECO:0000256" key="9">
    <source>
        <dbReference type="SAM" id="Phobius"/>
    </source>
</evidence>
<dbReference type="SUPFAM" id="SSF55874">
    <property type="entry name" value="ATPase domain of HSP90 chaperone/DNA topoisomerase II/histidine kinase"/>
    <property type="match status" value="1"/>
</dbReference>
<evidence type="ECO:0000313" key="12">
    <source>
        <dbReference type="EMBL" id="MBP2326906.1"/>
    </source>
</evidence>
<evidence type="ECO:0000259" key="11">
    <source>
        <dbReference type="Pfam" id="PF07730"/>
    </source>
</evidence>
<proteinExistence type="predicted"/>
<dbReference type="Gene3D" id="1.20.5.1930">
    <property type="match status" value="1"/>
</dbReference>